<keyword evidence="12" id="KW-1185">Reference proteome</keyword>
<evidence type="ECO:0000256" key="2">
    <source>
        <dbReference type="ARBA" id="ARBA00022448"/>
    </source>
</evidence>
<dbReference type="PRINTS" id="PR00156">
    <property type="entry name" value="COPPERBLUE"/>
</dbReference>
<keyword evidence="3 8" id="KW-0479">Metal-binding</keyword>
<sequence>MRLFAGLLALVPLAGHAETHDVRMLTRGETGAMIYEPAYLEIAPGDTVRFLPAQRGHNAASIPEMLPEGADRFIGQIDEEIAVIFEVEGRYGIKCSPHYAMGMVMIVDVGEVDGAAPLPDGLPDRARERMSDLLGR</sequence>
<dbReference type="OrthoDB" id="7510199at2"/>
<evidence type="ECO:0000256" key="6">
    <source>
        <dbReference type="ARBA" id="ARBA00023008"/>
    </source>
</evidence>
<dbReference type="GO" id="GO:0042597">
    <property type="term" value="C:periplasmic space"/>
    <property type="evidence" value="ECO:0007669"/>
    <property type="project" value="UniProtKB-SubCell"/>
</dbReference>
<evidence type="ECO:0000256" key="9">
    <source>
        <dbReference type="SAM" id="MobiDB-lite"/>
    </source>
</evidence>
<gene>
    <name evidence="11" type="ORF">C8N38_1116</name>
</gene>
<protein>
    <recommendedName>
        <fullName evidence="7">Pseudoazurin</fullName>
    </recommendedName>
</protein>
<dbReference type="InterPro" id="IPR012745">
    <property type="entry name" value="Pseudoazurin"/>
</dbReference>
<dbReference type="InterPro" id="IPR001235">
    <property type="entry name" value="Copper_blue_Plastocyanin"/>
</dbReference>
<reference evidence="11 12" key="1">
    <citation type="submission" date="2018-04" db="EMBL/GenBank/DDBJ databases">
        <title>Genomic Encyclopedia of Archaeal and Bacterial Type Strains, Phase II (KMG-II): from individual species to whole genera.</title>
        <authorList>
            <person name="Goeker M."/>
        </authorList>
    </citation>
    <scope>NUCLEOTIDE SEQUENCE [LARGE SCALE GENOMIC DNA]</scope>
    <source>
        <strain evidence="11 12">DSM 19783</strain>
    </source>
</reference>
<feature type="compositionally biased region" description="Basic and acidic residues" evidence="9">
    <location>
        <begin position="122"/>
        <end position="136"/>
    </location>
</feature>
<evidence type="ECO:0000313" key="11">
    <source>
        <dbReference type="EMBL" id="PTW46523.1"/>
    </source>
</evidence>
<comment type="caution">
    <text evidence="11">The sequence shown here is derived from an EMBL/GenBank/DDBJ whole genome shotgun (WGS) entry which is preliminary data.</text>
</comment>
<keyword evidence="4" id="KW-0574">Periplasm</keyword>
<keyword evidence="2" id="KW-0813">Transport</keyword>
<keyword evidence="6 8" id="KW-0186">Copper</keyword>
<comment type="subcellular location">
    <subcellularLocation>
        <location evidence="1">Periplasm</location>
    </subcellularLocation>
</comment>
<evidence type="ECO:0000256" key="4">
    <source>
        <dbReference type="ARBA" id="ARBA00022764"/>
    </source>
</evidence>
<feature type="domain" description="Blue (type 1) copper" evidence="10">
    <location>
        <begin position="23"/>
        <end position="109"/>
    </location>
</feature>
<dbReference type="RefSeq" id="WP_108027832.1">
    <property type="nucleotide sequence ID" value="NZ_QAYC01000011.1"/>
</dbReference>
<evidence type="ECO:0000256" key="5">
    <source>
        <dbReference type="ARBA" id="ARBA00022982"/>
    </source>
</evidence>
<dbReference type="Pfam" id="PF00127">
    <property type="entry name" value="Copper-bind"/>
    <property type="match status" value="1"/>
</dbReference>
<dbReference type="NCBIfam" id="TIGR02375">
    <property type="entry name" value="pseudoazurin"/>
    <property type="match status" value="1"/>
</dbReference>
<feature type="binding site" evidence="8">
    <location>
        <position position="57"/>
    </location>
    <ligand>
        <name>Cu cation</name>
        <dbReference type="ChEBI" id="CHEBI:23378"/>
    </ligand>
</feature>
<dbReference type="Gene3D" id="2.60.40.420">
    <property type="entry name" value="Cupredoxins - blue copper proteins"/>
    <property type="match status" value="1"/>
</dbReference>
<evidence type="ECO:0000256" key="3">
    <source>
        <dbReference type="ARBA" id="ARBA00022723"/>
    </source>
</evidence>
<dbReference type="Proteomes" id="UP000244037">
    <property type="component" value="Unassembled WGS sequence"/>
</dbReference>
<evidence type="ECO:0000256" key="1">
    <source>
        <dbReference type="ARBA" id="ARBA00004418"/>
    </source>
</evidence>
<feature type="region of interest" description="Disordered" evidence="9">
    <location>
        <begin position="117"/>
        <end position="136"/>
    </location>
</feature>
<evidence type="ECO:0000259" key="10">
    <source>
        <dbReference type="Pfam" id="PF00127"/>
    </source>
</evidence>
<dbReference type="EMBL" id="QAYC01000011">
    <property type="protein sequence ID" value="PTW46523.1"/>
    <property type="molecule type" value="Genomic_DNA"/>
</dbReference>
<dbReference type="InterPro" id="IPR002386">
    <property type="entry name" value="Amicyanin/Pseudoazurin"/>
</dbReference>
<dbReference type="SUPFAM" id="SSF49503">
    <property type="entry name" value="Cupredoxins"/>
    <property type="match status" value="1"/>
</dbReference>
<feature type="binding site" evidence="8">
    <location>
        <position position="103"/>
    </location>
    <ligand>
        <name>Cu cation</name>
        <dbReference type="ChEBI" id="CHEBI:23378"/>
    </ligand>
</feature>
<dbReference type="PRINTS" id="PR00155">
    <property type="entry name" value="AMICYANIN"/>
</dbReference>
<evidence type="ECO:0000256" key="7">
    <source>
        <dbReference type="NCBIfam" id="TIGR02375"/>
    </source>
</evidence>
<accession>A0A8E2VK03</accession>
<proteinExistence type="predicted"/>
<dbReference type="GO" id="GO:0009055">
    <property type="term" value="F:electron transfer activity"/>
    <property type="evidence" value="ECO:0007669"/>
    <property type="project" value="InterPro"/>
</dbReference>
<dbReference type="InterPro" id="IPR008972">
    <property type="entry name" value="Cupredoxin"/>
</dbReference>
<feature type="binding site" evidence="8">
    <location>
        <position position="98"/>
    </location>
    <ligand>
        <name>Cu cation</name>
        <dbReference type="ChEBI" id="CHEBI:23378"/>
    </ligand>
</feature>
<dbReference type="InterPro" id="IPR000923">
    <property type="entry name" value="BlueCu_1"/>
</dbReference>
<feature type="binding site" evidence="8">
    <location>
        <position position="95"/>
    </location>
    <ligand>
        <name>Cu cation</name>
        <dbReference type="ChEBI" id="CHEBI:23378"/>
    </ligand>
</feature>
<name>A0A8E2VK03_9RHOB</name>
<evidence type="ECO:0000313" key="12">
    <source>
        <dbReference type="Proteomes" id="UP000244037"/>
    </source>
</evidence>
<organism evidence="11 12">
    <name type="scientific">Rhodovulum kholense</name>
    <dbReference type="NCBI Taxonomy" id="453584"/>
    <lineage>
        <taxon>Bacteria</taxon>
        <taxon>Pseudomonadati</taxon>
        <taxon>Pseudomonadota</taxon>
        <taxon>Alphaproteobacteria</taxon>
        <taxon>Rhodobacterales</taxon>
        <taxon>Paracoccaceae</taxon>
        <taxon>Rhodovulum</taxon>
    </lineage>
</organism>
<comment type="cofactor">
    <cofactor evidence="8">
        <name>Cu cation</name>
        <dbReference type="ChEBI" id="CHEBI:23378"/>
    </cofactor>
    <text evidence="8">Binds 1 copper ion per subunit.</text>
</comment>
<dbReference type="AlphaFoldDB" id="A0A8E2VK03"/>
<evidence type="ECO:0000256" key="8">
    <source>
        <dbReference type="PIRSR" id="PIRSR602386-1"/>
    </source>
</evidence>
<dbReference type="CDD" id="cd04218">
    <property type="entry name" value="Pseudoazurin"/>
    <property type="match status" value="1"/>
</dbReference>
<keyword evidence="5" id="KW-0249">Electron transport</keyword>
<dbReference type="GO" id="GO:0005507">
    <property type="term" value="F:copper ion binding"/>
    <property type="evidence" value="ECO:0007669"/>
    <property type="project" value="UniProtKB-UniRule"/>
</dbReference>